<accession>A0A1E3QW85</accession>
<dbReference type="PANTHER" id="PTHR31904">
    <property type="entry name" value="BYPASS OF STOP CODON PROTEIN 5-RELATED"/>
    <property type="match status" value="1"/>
</dbReference>
<feature type="domain" description="Bul1 C-terminal" evidence="3">
    <location>
        <begin position="468"/>
        <end position="556"/>
    </location>
</feature>
<dbReference type="EMBL" id="KV454428">
    <property type="protein sequence ID" value="ODQ81247.1"/>
    <property type="molecule type" value="Genomic_DNA"/>
</dbReference>
<dbReference type="InterPro" id="IPR039634">
    <property type="entry name" value="Bul1-like"/>
</dbReference>
<evidence type="ECO:0000256" key="1">
    <source>
        <dbReference type="SAM" id="MobiDB-lite"/>
    </source>
</evidence>
<evidence type="ECO:0000259" key="3">
    <source>
        <dbReference type="Pfam" id="PF04426"/>
    </source>
</evidence>
<dbReference type="InterPro" id="IPR022794">
    <property type="entry name" value="Bul1_C"/>
</dbReference>
<protein>
    <recommendedName>
        <fullName evidence="6">Bul1 N-terminal domain-containing protein</fullName>
    </recommendedName>
</protein>
<organism evidence="4 5">
    <name type="scientific">Babjeviella inositovora NRRL Y-12698</name>
    <dbReference type="NCBI Taxonomy" id="984486"/>
    <lineage>
        <taxon>Eukaryota</taxon>
        <taxon>Fungi</taxon>
        <taxon>Dikarya</taxon>
        <taxon>Ascomycota</taxon>
        <taxon>Saccharomycotina</taxon>
        <taxon>Pichiomycetes</taxon>
        <taxon>Serinales incertae sedis</taxon>
        <taxon>Babjeviella</taxon>
    </lineage>
</organism>
<dbReference type="Pfam" id="PF04426">
    <property type="entry name" value="Bul1_C"/>
    <property type="match status" value="1"/>
</dbReference>
<gene>
    <name evidence="4" type="ORF">BABINDRAFT_165940</name>
</gene>
<dbReference type="InterPro" id="IPR007519">
    <property type="entry name" value="Bul1_N"/>
</dbReference>
<feature type="region of interest" description="Disordered" evidence="1">
    <location>
        <begin position="1"/>
        <end position="24"/>
    </location>
</feature>
<dbReference type="GeneID" id="30148234"/>
<keyword evidence="5" id="KW-1185">Reference proteome</keyword>
<dbReference type="STRING" id="984486.A0A1E3QW85"/>
<name>A0A1E3QW85_9ASCO</name>
<dbReference type="RefSeq" id="XP_018986575.1">
    <property type="nucleotide sequence ID" value="XM_019130381.1"/>
</dbReference>
<evidence type="ECO:0000313" key="4">
    <source>
        <dbReference type="EMBL" id="ODQ81247.1"/>
    </source>
</evidence>
<dbReference type="Pfam" id="PF04425">
    <property type="entry name" value="Bul1_N"/>
    <property type="match status" value="1"/>
</dbReference>
<evidence type="ECO:0000313" key="5">
    <source>
        <dbReference type="Proteomes" id="UP000094336"/>
    </source>
</evidence>
<proteinExistence type="predicted"/>
<sequence length="557" mass="61974">MLVLAMAKPEPSPDSPPDYLHEDSPPECRILDTTPPYFKHGYSNDEKIHNFHQLPKAVSKKIIIEIVTTTKPDSGNLTQPLVPTAADKLYTNGDYVCGYINIQSTYTEPLPYAVFAVTFSGNINLSSRNNSTSKTILHTIDLFASSYPEVDAQFAVLTARDYDGVEIALPYSYDLLPRVKYRKYFVFKIPTKLLDTFCEHGELQHCSLPPTIKDRGTGLGVKYAIEAFLVCGSTLRNDDFVVKGYKKKEVRFHPRSVAAIEPELPDMPQYLRQTTRTLETVEDSRIRNLATRENIAAARPILSPTVSSIKVMYSSAINRSSVRDSNPPPEIYVKYQSSNKVFGSTLFLTSNCLGELRLQTRLHPQIVPLLALRDGVNVSIPLVLQIEFFPQTKSKPPKFKSFTASFVALTVESRYAIPIHFSVDLFLNNGGKTMANAKATLKSIAERALELGNEAFSAEVAKARSAIHSMSVTQRRYYKSVFAVKGHAGSLWGAGNDTKSDVELCLELGSTGEFAELKTDIIPSYHNCFINRLYGIKLDVNFANNVTASLYIPITVV</sequence>
<feature type="domain" description="Bul1 N-terminal" evidence="2">
    <location>
        <begin position="44"/>
        <end position="212"/>
    </location>
</feature>
<dbReference type="AlphaFoldDB" id="A0A1E3QW85"/>
<evidence type="ECO:0000259" key="2">
    <source>
        <dbReference type="Pfam" id="PF04425"/>
    </source>
</evidence>
<dbReference type="Proteomes" id="UP000094336">
    <property type="component" value="Unassembled WGS sequence"/>
</dbReference>
<evidence type="ECO:0008006" key="6">
    <source>
        <dbReference type="Google" id="ProtNLM"/>
    </source>
</evidence>
<dbReference type="OrthoDB" id="420195at2759"/>
<dbReference type="PANTHER" id="PTHR31904:SF1">
    <property type="entry name" value="BYPASS OF STOP CODON PROTEIN 5-RELATED"/>
    <property type="match status" value="1"/>
</dbReference>
<reference evidence="5" key="1">
    <citation type="submission" date="2016-05" db="EMBL/GenBank/DDBJ databases">
        <title>Comparative genomics of biotechnologically important yeasts.</title>
        <authorList>
            <consortium name="DOE Joint Genome Institute"/>
            <person name="Riley R."/>
            <person name="Haridas S."/>
            <person name="Wolfe K.H."/>
            <person name="Lopes M.R."/>
            <person name="Hittinger C.T."/>
            <person name="Goker M."/>
            <person name="Salamov A."/>
            <person name="Wisecaver J."/>
            <person name="Long T.M."/>
            <person name="Aerts A.L."/>
            <person name="Barry K."/>
            <person name="Choi C."/>
            <person name="Clum A."/>
            <person name="Coughlan A.Y."/>
            <person name="Deshpande S."/>
            <person name="Douglass A.P."/>
            <person name="Hanson S.J."/>
            <person name="Klenk H.-P."/>
            <person name="Labutti K."/>
            <person name="Lapidus A."/>
            <person name="Lindquist E."/>
            <person name="Lipzen A."/>
            <person name="Meier-Kolthoff J.P."/>
            <person name="Ohm R.A."/>
            <person name="Otillar R.P."/>
            <person name="Pangilinan J."/>
            <person name="Peng Y."/>
            <person name="Rokas A."/>
            <person name="Rosa C.A."/>
            <person name="Scheuner C."/>
            <person name="Sibirny A.A."/>
            <person name="Slot J.C."/>
            <person name="Stielow J.B."/>
            <person name="Sun H."/>
            <person name="Kurtzman C.P."/>
            <person name="Blackwell M."/>
            <person name="Grigoriev I.V."/>
            <person name="Jeffries T.W."/>
        </authorList>
    </citation>
    <scope>NUCLEOTIDE SEQUENCE [LARGE SCALE GENOMIC DNA]</scope>
    <source>
        <strain evidence="5">NRRL Y-12698</strain>
    </source>
</reference>